<dbReference type="InterPro" id="IPR005515">
    <property type="entry name" value="VOMI"/>
</dbReference>
<feature type="chain" id="PRO_5044815111" description="Vitelline membrane outer layer protein 1 homolog" evidence="1">
    <location>
        <begin position="29"/>
        <end position="210"/>
    </location>
</feature>
<sequence length="210" mass="23078">MNDSVEMAVKPLFLSTFLMVSLFHSGMSMVISVNNGGQWGEWGNPILCPSGYAYGFTIQVEPNQGSGDDSALNGIALICKQHCPMPSIYVRSTGPYGDWTPNQYCPRGRLDAFQLRVEPPQGSGDDSAANNIRFHCSDGHTLEGQGMSWGQYGEWSPTCPLGICGLQTKIEGKQGGGDDTALNDVKFICCNRQVEEEEEEDQKMEPKDYY</sequence>
<organism evidence="2 3">
    <name type="scientific">Coilia grayii</name>
    <name type="common">Gray's grenadier anchovy</name>
    <dbReference type="NCBI Taxonomy" id="363190"/>
    <lineage>
        <taxon>Eukaryota</taxon>
        <taxon>Metazoa</taxon>
        <taxon>Chordata</taxon>
        <taxon>Craniata</taxon>
        <taxon>Vertebrata</taxon>
        <taxon>Euteleostomi</taxon>
        <taxon>Actinopterygii</taxon>
        <taxon>Neopterygii</taxon>
        <taxon>Teleostei</taxon>
        <taxon>Clupei</taxon>
        <taxon>Clupeiformes</taxon>
        <taxon>Clupeoidei</taxon>
        <taxon>Engraulidae</taxon>
        <taxon>Coilinae</taxon>
        <taxon>Coilia</taxon>
    </lineage>
</organism>
<dbReference type="Pfam" id="PF03762">
    <property type="entry name" value="VOMI"/>
    <property type="match status" value="1"/>
</dbReference>
<name>A0ABD1KQR8_9TELE</name>
<feature type="signal peptide" evidence="1">
    <location>
        <begin position="1"/>
        <end position="28"/>
    </location>
</feature>
<dbReference type="Gene3D" id="2.100.10.20">
    <property type="entry name" value="Vitelline membrane outer layer protein I (VOMI)"/>
    <property type="match status" value="1"/>
</dbReference>
<evidence type="ECO:0000313" key="3">
    <source>
        <dbReference type="Proteomes" id="UP001591681"/>
    </source>
</evidence>
<accession>A0ABD1KQR8</accession>
<gene>
    <name evidence="2" type="ORF">ACEWY4_003042</name>
</gene>
<dbReference type="AlphaFoldDB" id="A0ABD1KQR8"/>
<dbReference type="Proteomes" id="UP001591681">
    <property type="component" value="Unassembled WGS sequence"/>
</dbReference>
<protein>
    <recommendedName>
        <fullName evidence="4">Vitelline membrane outer layer protein 1 homolog</fullName>
    </recommendedName>
</protein>
<evidence type="ECO:0000256" key="1">
    <source>
        <dbReference type="SAM" id="SignalP"/>
    </source>
</evidence>
<reference evidence="2 3" key="1">
    <citation type="submission" date="2024-09" db="EMBL/GenBank/DDBJ databases">
        <title>A chromosome-level genome assembly of Gray's grenadier anchovy, Coilia grayii.</title>
        <authorList>
            <person name="Fu Z."/>
        </authorList>
    </citation>
    <scope>NUCLEOTIDE SEQUENCE [LARGE SCALE GENOMIC DNA]</scope>
    <source>
        <strain evidence="2">G4</strain>
        <tissue evidence="2">Muscle</tissue>
    </source>
</reference>
<proteinExistence type="predicted"/>
<dbReference type="InterPro" id="IPR036706">
    <property type="entry name" value="VOMI_sf"/>
</dbReference>
<dbReference type="PANTHER" id="PTHR18841:SF0">
    <property type="entry name" value="VITELLINE MEMBRANE OUTER LAYER 1 HOMOLOG A-RELATED"/>
    <property type="match status" value="1"/>
</dbReference>
<dbReference type="CDD" id="cd00220">
    <property type="entry name" value="VMO-I"/>
    <property type="match status" value="1"/>
</dbReference>
<dbReference type="SUPFAM" id="SSF51092">
    <property type="entry name" value="Vitelline membrane outer protein-I (VMO-I)"/>
    <property type="match status" value="1"/>
</dbReference>
<evidence type="ECO:0008006" key="4">
    <source>
        <dbReference type="Google" id="ProtNLM"/>
    </source>
</evidence>
<keyword evidence="3" id="KW-1185">Reference proteome</keyword>
<keyword evidence="1" id="KW-0732">Signal</keyword>
<dbReference type="PANTHER" id="PTHR18841">
    <property type="entry name" value="VITELLINE MEMBRANE OUTER LAYER PROTEIN I-RELATED"/>
    <property type="match status" value="1"/>
</dbReference>
<comment type="caution">
    <text evidence="2">The sequence shown here is derived from an EMBL/GenBank/DDBJ whole genome shotgun (WGS) entry which is preliminary data.</text>
</comment>
<dbReference type="EMBL" id="JBHFQA010000003">
    <property type="protein sequence ID" value="KAL2101281.1"/>
    <property type="molecule type" value="Genomic_DNA"/>
</dbReference>
<evidence type="ECO:0000313" key="2">
    <source>
        <dbReference type="EMBL" id="KAL2101281.1"/>
    </source>
</evidence>